<comment type="caution">
    <text evidence="1">The sequence shown here is derived from an EMBL/GenBank/DDBJ whole genome shotgun (WGS) entry which is preliminary data.</text>
</comment>
<evidence type="ECO:0000313" key="2">
    <source>
        <dbReference type="Proteomes" id="UP001590951"/>
    </source>
</evidence>
<keyword evidence="2" id="KW-1185">Reference proteome</keyword>
<name>A0ABR4BCZ6_9LECA</name>
<evidence type="ECO:0000313" key="1">
    <source>
        <dbReference type="EMBL" id="KAL2055721.1"/>
    </source>
</evidence>
<gene>
    <name evidence="1" type="ORF">ABVK25_003965</name>
</gene>
<protein>
    <recommendedName>
        <fullName evidence="3">Secreted protein</fullName>
    </recommendedName>
</protein>
<dbReference type="EMBL" id="JBHFEH010000010">
    <property type="protein sequence ID" value="KAL2055721.1"/>
    <property type="molecule type" value="Genomic_DNA"/>
</dbReference>
<proteinExistence type="predicted"/>
<accession>A0ABR4BCZ6</accession>
<reference evidence="1 2" key="1">
    <citation type="submission" date="2024-09" db="EMBL/GenBank/DDBJ databases">
        <title>Rethinking Asexuality: The Enigmatic Case of Functional Sexual Genes in Lepraria (Stereocaulaceae).</title>
        <authorList>
            <person name="Doellman M."/>
            <person name="Sun Y."/>
            <person name="Barcenas-Pena A."/>
            <person name="Lumbsch H.T."/>
            <person name="Grewe F."/>
        </authorList>
    </citation>
    <scope>NUCLEOTIDE SEQUENCE [LARGE SCALE GENOMIC DNA]</scope>
    <source>
        <strain evidence="1 2">Grewe 0041</strain>
    </source>
</reference>
<organism evidence="1 2">
    <name type="scientific">Lepraria finkii</name>
    <dbReference type="NCBI Taxonomy" id="1340010"/>
    <lineage>
        <taxon>Eukaryota</taxon>
        <taxon>Fungi</taxon>
        <taxon>Dikarya</taxon>
        <taxon>Ascomycota</taxon>
        <taxon>Pezizomycotina</taxon>
        <taxon>Lecanoromycetes</taxon>
        <taxon>OSLEUM clade</taxon>
        <taxon>Lecanoromycetidae</taxon>
        <taxon>Lecanorales</taxon>
        <taxon>Lecanorineae</taxon>
        <taxon>Stereocaulaceae</taxon>
        <taxon>Lepraria</taxon>
    </lineage>
</organism>
<dbReference type="Proteomes" id="UP001590951">
    <property type="component" value="Unassembled WGS sequence"/>
</dbReference>
<evidence type="ECO:0008006" key="3">
    <source>
        <dbReference type="Google" id="ProtNLM"/>
    </source>
</evidence>
<sequence length="109" mass="12337">MKSRSVAVWKFLTVLGAEILGSFPCYQYVEWGRYRSDAWRFPLPSYECTFNDVANLPSLREFAGNFAGSPLPNSSRKQSGGSFVSGKSQRVFSRHYDTWSTTHSSIILN</sequence>